<reference evidence="1 2" key="1">
    <citation type="journal article" date="2023" name="Int. J. Syst. Evol. Microbiol.">
        <title>Lactiplantibacillus brownii sp. nov., a novel psychrotolerant species isolated from sauerkraut.</title>
        <authorList>
            <person name="Heng Y.C."/>
            <person name="Silvaraju S."/>
            <person name="Lee J.K.Y."/>
            <person name="Kittelmann S."/>
        </authorList>
    </citation>
    <scope>NUCLEOTIDE SEQUENCE [LARGE SCALE GENOMIC DNA]</scope>
    <source>
        <strain evidence="1 2">WILCCON 0030</strain>
    </source>
</reference>
<dbReference type="RefSeq" id="WP_308702860.1">
    <property type="nucleotide sequence ID" value="NZ_AP027463.1"/>
</dbReference>
<proteinExistence type="predicted"/>
<organism evidence="1 2">
    <name type="scientific">Lactiplantibacillus brownii</name>
    <dbReference type="NCBI Taxonomy" id="3069269"/>
    <lineage>
        <taxon>Bacteria</taxon>
        <taxon>Bacillati</taxon>
        <taxon>Bacillota</taxon>
        <taxon>Bacilli</taxon>
        <taxon>Lactobacillales</taxon>
        <taxon>Lactobacillaceae</taxon>
        <taxon>Lactiplantibacillus</taxon>
    </lineage>
</organism>
<dbReference type="EMBL" id="JAVCWF010000001">
    <property type="protein sequence ID" value="MDQ7937083.1"/>
    <property type="molecule type" value="Genomic_DNA"/>
</dbReference>
<evidence type="ECO:0000313" key="1">
    <source>
        <dbReference type="EMBL" id="MDQ7937083.1"/>
    </source>
</evidence>
<dbReference type="Proteomes" id="UP001227831">
    <property type="component" value="Unassembled WGS sequence"/>
</dbReference>
<sequence>MSIEEKVLAKMSSYLSSDELDEKIETAIKKATDDVIGNLFTEYRSPVKKIIDENLRAGLLTEMKNTDYSQSVVSLDLLVKQVIKDASAENNNTLKRFKQWATFEAPESVKTSEIFDKYLKFVEDNIDVSDLEVNTDEKPYYEGGLATMEIDGSDSSCDKVQLKCEKDSDLDINFGIMRYGEPHIWFRDNGSCSLRMVDEFEFWLRNLEANNVPIDVDELDMSGEVEIDEEPEPIY</sequence>
<protein>
    <submittedName>
        <fullName evidence="1">Uncharacterized protein</fullName>
    </submittedName>
</protein>
<accession>A0ABU1A9H2</accession>
<comment type="caution">
    <text evidence="1">The sequence shown here is derived from an EMBL/GenBank/DDBJ whole genome shotgun (WGS) entry which is preliminary data.</text>
</comment>
<gene>
    <name evidence="1" type="ORF">RA086_05505</name>
</gene>
<name>A0ABU1A9H2_9LACO</name>
<keyword evidence="2" id="KW-1185">Reference proteome</keyword>
<evidence type="ECO:0000313" key="2">
    <source>
        <dbReference type="Proteomes" id="UP001227831"/>
    </source>
</evidence>